<gene>
    <name evidence="1" type="ORF">GCM10012275_55560</name>
</gene>
<dbReference type="AlphaFoldDB" id="A0A8J3CJU2"/>
<reference evidence="1" key="2">
    <citation type="submission" date="2020-09" db="EMBL/GenBank/DDBJ databases">
        <authorList>
            <person name="Sun Q."/>
            <person name="Zhou Y."/>
        </authorList>
    </citation>
    <scope>NUCLEOTIDE SEQUENCE</scope>
    <source>
        <strain evidence="1">CGMCC 4.5737</strain>
    </source>
</reference>
<evidence type="ECO:0000313" key="1">
    <source>
        <dbReference type="EMBL" id="GGM77772.1"/>
    </source>
</evidence>
<proteinExistence type="predicted"/>
<organism evidence="1 2">
    <name type="scientific">Longimycelium tulufanense</name>
    <dbReference type="NCBI Taxonomy" id="907463"/>
    <lineage>
        <taxon>Bacteria</taxon>
        <taxon>Bacillati</taxon>
        <taxon>Actinomycetota</taxon>
        <taxon>Actinomycetes</taxon>
        <taxon>Pseudonocardiales</taxon>
        <taxon>Pseudonocardiaceae</taxon>
        <taxon>Longimycelium</taxon>
    </lineage>
</organism>
<dbReference type="EMBL" id="BMMK01000040">
    <property type="protein sequence ID" value="GGM77772.1"/>
    <property type="molecule type" value="Genomic_DNA"/>
</dbReference>
<dbReference type="Proteomes" id="UP000637578">
    <property type="component" value="Unassembled WGS sequence"/>
</dbReference>
<keyword evidence="2" id="KW-1185">Reference proteome</keyword>
<reference evidence="1" key="1">
    <citation type="journal article" date="2014" name="Int. J. Syst. Evol. Microbiol.">
        <title>Complete genome sequence of Corynebacterium casei LMG S-19264T (=DSM 44701T), isolated from a smear-ripened cheese.</title>
        <authorList>
            <consortium name="US DOE Joint Genome Institute (JGI-PGF)"/>
            <person name="Walter F."/>
            <person name="Albersmeier A."/>
            <person name="Kalinowski J."/>
            <person name="Ruckert C."/>
        </authorList>
    </citation>
    <scope>NUCLEOTIDE SEQUENCE</scope>
    <source>
        <strain evidence="1">CGMCC 4.5737</strain>
    </source>
</reference>
<name>A0A8J3CJU2_9PSEU</name>
<accession>A0A8J3CJU2</accession>
<sequence length="116" mass="12611">MFAGPAKRSQLCQVSARDTGQDNRTGYCPNRFWEHCTWSALGQAAITRRTKTKHVNHTYGLAAAHRAAQPTATKAQPTSEAELPGVWWVGCMWSVDGIREGKGEGGGGEGGGRRRR</sequence>
<protein>
    <submittedName>
        <fullName evidence="1">Uncharacterized protein</fullName>
    </submittedName>
</protein>
<comment type="caution">
    <text evidence="1">The sequence shown here is derived from an EMBL/GenBank/DDBJ whole genome shotgun (WGS) entry which is preliminary data.</text>
</comment>
<evidence type="ECO:0000313" key="2">
    <source>
        <dbReference type="Proteomes" id="UP000637578"/>
    </source>
</evidence>